<accession>A0A0E9SH30</accession>
<protein>
    <submittedName>
        <fullName evidence="1">Uncharacterized protein</fullName>
    </submittedName>
</protein>
<proteinExistence type="predicted"/>
<reference evidence="1" key="2">
    <citation type="journal article" date="2015" name="Fish Shellfish Immunol.">
        <title>Early steps in the European eel (Anguilla anguilla)-Vibrio vulnificus interaction in the gills: Role of the RtxA13 toxin.</title>
        <authorList>
            <person name="Callol A."/>
            <person name="Pajuelo D."/>
            <person name="Ebbesson L."/>
            <person name="Teles M."/>
            <person name="MacKenzie S."/>
            <person name="Amaro C."/>
        </authorList>
    </citation>
    <scope>NUCLEOTIDE SEQUENCE</scope>
</reference>
<evidence type="ECO:0000313" key="1">
    <source>
        <dbReference type="EMBL" id="JAH40601.1"/>
    </source>
</evidence>
<organism evidence="1">
    <name type="scientific">Anguilla anguilla</name>
    <name type="common">European freshwater eel</name>
    <name type="synonym">Muraena anguilla</name>
    <dbReference type="NCBI Taxonomy" id="7936"/>
    <lineage>
        <taxon>Eukaryota</taxon>
        <taxon>Metazoa</taxon>
        <taxon>Chordata</taxon>
        <taxon>Craniata</taxon>
        <taxon>Vertebrata</taxon>
        <taxon>Euteleostomi</taxon>
        <taxon>Actinopterygii</taxon>
        <taxon>Neopterygii</taxon>
        <taxon>Teleostei</taxon>
        <taxon>Anguilliformes</taxon>
        <taxon>Anguillidae</taxon>
        <taxon>Anguilla</taxon>
    </lineage>
</organism>
<sequence length="13" mass="1365">MRTTKGSAEAVLT</sequence>
<name>A0A0E9SH30_ANGAN</name>
<reference evidence="1" key="1">
    <citation type="submission" date="2014-11" db="EMBL/GenBank/DDBJ databases">
        <authorList>
            <person name="Amaro Gonzalez C."/>
        </authorList>
    </citation>
    <scope>NUCLEOTIDE SEQUENCE</scope>
</reference>
<dbReference type="EMBL" id="GBXM01067976">
    <property type="protein sequence ID" value="JAH40601.1"/>
    <property type="molecule type" value="Transcribed_RNA"/>
</dbReference>